<reference evidence="8 9" key="1">
    <citation type="journal article" date="2023" name="Microorganisms">
        <title>Thiorhodovibrio frisius and Trv. litoralis spp. nov., Two Novel Members from a Clade of Fastidious Purple Sulfur Bacteria That Exhibit Unique Red-Shifted Light-Harvesting Capabilities.</title>
        <authorList>
            <person name="Methner A."/>
            <person name="Kuzyk S.B."/>
            <person name="Petersen J."/>
            <person name="Bauer S."/>
            <person name="Brinkmann H."/>
            <person name="Sichau K."/>
            <person name="Wanner G."/>
            <person name="Wolf J."/>
            <person name="Neumann-Schaal M."/>
            <person name="Henke P."/>
            <person name="Tank M."/>
            <person name="Sproer C."/>
            <person name="Bunk B."/>
            <person name="Overmann J."/>
        </authorList>
    </citation>
    <scope>NUCLEOTIDE SEQUENCE [LARGE SCALE GENOMIC DNA]</scope>
    <source>
        <strain evidence="8 9">DSM 6702</strain>
    </source>
</reference>
<proteinExistence type="inferred from homology"/>
<evidence type="ECO:0000256" key="6">
    <source>
        <dbReference type="HAMAP-Rule" id="MF_00922"/>
    </source>
</evidence>
<dbReference type="PANTHER" id="PTHR37423">
    <property type="entry name" value="SOLUBLE LYTIC MUREIN TRANSGLYCOSYLASE-RELATED"/>
    <property type="match status" value="1"/>
</dbReference>
<dbReference type="EMBL" id="CP121472">
    <property type="protein sequence ID" value="WPL19851.1"/>
    <property type="molecule type" value="Genomic_DNA"/>
</dbReference>
<keyword evidence="4 6" id="KW-0998">Cell outer membrane</keyword>
<evidence type="ECO:0000256" key="3">
    <source>
        <dbReference type="ARBA" id="ARBA00023139"/>
    </source>
</evidence>
<keyword evidence="9" id="KW-1185">Reference proteome</keyword>
<sequence length="296" mass="34236">MNPRKMNLVIFTVTLDVTGMRSKFFAFILFATLLPALMTGCGILNKEFDQTQDWNASKLYTEAADQLSAANYQRAIDYYEKLEARYPFGRYAMQGQLDLAYAYYKHEEPEAAIAAADRFIKLYPQNPFVDYAYYLKGIVNYNRSVGFIDRFIPTDASQRDPGSALDAFQDFSELVRLFPDSKYSADARQRMLYLRNNLAKNEVHVARYYMKRGAYLAAANRAQYVVERYQRTSAVEDALELLVEAYRRLGEQQLATDAERVLVMNREAGRFISDEPRPQDISLGRKVWDYFGLDQN</sequence>
<evidence type="ECO:0000256" key="5">
    <source>
        <dbReference type="ARBA" id="ARBA00023288"/>
    </source>
</evidence>
<comment type="similarity">
    <text evidence="6">Belongs to the BamD family.</text>
</comment>
<dbReference type="HAMAP" id="MF_00922">
    <property type="entry name" value="OM_assembly_BamD"/>
    <property type="match status" value="1"/>
</dbReference>
<evidence type="ECO:0000313" key="9">
    <source>
        <dbReference type="Proteomes" id="UP001432180"/>
    </source>
</evidence>
<dbReference type="NCBIfam" id="TIGR03302">
    <property type="entry name" value="OM_YfiO"/>
    <property type="match status" value="1"/>
</dbReference>
<evidence type="ECO:0000256" key="1">
    <source>
        <dbReference type="ARBA" id="ARBA00022729"/>
    </source>
</evidence>
<accession>A0ABZ0SFP3</accession>
<evidence type="ECO:0000256" key="2">
    <source>
        <dbReference type="ARBA" id="ARBA00023136"/>
    </source>
</evidence>
<gene>
    <name evidence="6 8" type="primary">bamD</name>
    <name evidence="8" type="ORF">Thiowin_04998</name>
</gene>
<dbReference type="Pfam" id="PF13525">
    <property type="entry name" value="YfiO"/>
    <property type="match status" value="1"/>
</dbReference>
<dbReference type="PANTHER" id="PTHR37423:SF1">
    <property type="entry name" value="OUTER MEMBRANE PROTEIN ASSEMBLY FACTOR BAMD"/>
    <property type="match status" value="1"/>
</dbReference>
<protein>
    <recommendedName>
        <fullName evidence="6">Outer membrane protein assembly factor BamD</fullName>
    </recommendedName>
</protein>
<dbReference type="InterPro" id="IPR017689">
    <property type="entry name" value="BamD"/>
</dbReference>
<dbReference type="InterPro" id="IPR039565">
    <property type="entry name" value="BamD-like"/>
</dbReference>
<dbReference type="CDD" id="cd15830">
    <property type="entry name" value="BamD"/>
    <property type="match status" value="1"/>
</dbReference>
<name>A0ABZ0SFP3_9GAMM</name>
<dbReference type="SUPFAM" id="SSF48452">
    <property type="entry name" value="TPR-like"/>
    <property type="match status" value="1"/>
</dbReference>
<organism evidence="8 9">
    <name type="scientific">Thiorhodovibrio winogradskyi</name>
    <dbReference type="NCBI Taxonomy" id="77007"/>
    <lineage>
        <taxon>Bacteria</taxon>
        <taxon>Pseudomonadati</taxon>
        <taxon>Pseudomonadota</taxon>
        <taxon>Gammaproteobacteria</taxon>
        <taxon>Chromatiales</taxon>
        <taxon>Chromatiaceae</taxon>
        <taxon>Thiorhodovibrio</taxon>
    </lineage>
</organism>
<evidence type="ECO:0000259" key="7">
    <source>
        <dbReference type="Pfam" id="PF13525"/>
    </source>
</evidence>
<keyword evidence="5 8" id="KW-0449">Lipoprotein</keyword>
<dbReference type="InterPro" id="IPR011990">
    <property type="entry name" value="TPR-like_helical_dom_sf"/>
</dbReference>
<keyword evidence="3" id="KW-0564">Palmitate</keyword>
<evidence type="ECO:0000256" key="4">
    <source>
        <dbReference type="ARBA" id="ARBA00023237"/>
    </source>
</evidence>
<evidence type="ECO:0000313" key="8">
    <source>
        <dbReference type="EMBL" id="WPL19851.1"/>
    </source>
</evidence>
<dbReference type="Proteomes" id="UP001432180">
    <property type="component" value="Chromosome"/>
</dbReference>
<keyword evidence="1 6" id="KW-0732">Signal</keyword>
<dbReference type="Gene3D" id="1.25.40.10">
    <property type="entry name" value="Tetratricopeptide repeat domain"/>
    <property type="match status" value="1"/>
</dbReference>
<comment type="subunit">
    <text evidence="6">Part of the Bam complex.</text>
</comment>
<comment type="subcellular location">
    <subcellularLocation>
        <location evidence="6">Cell outer membrane</location>
    </subcellularLocation>
</comment>
<feature type="domain" description="Outer membrane lipoprotein BamD-like" evidence="7">
    <location>
        <begin position="54"/>
        <end position="259"/>
    </location>
</feature>
<keyword evidence="2 6" id="KW-0472">Membrane</keyword>
<comment type="function">
    <text evidence="6">Part of the outer membrane protein assembly complex, which is involved in assembly and insertion of beta-barrel proteins into the outer membrane.</text>
</comment>